<keyword evidence="3" id="KW-0131">Cell cycle</keyword>
<keyword evidence="2" id="KW-0539">Nucleus</keyword>
<proteinExistence type="predicted"/>
<feature type="region of interest" description="Disordered" evidence="4">
    <location>
        <begin position="533"/>
        <end position="552"/>
    </location>
</feature>
<protein>
    <submittedName>
        <fullName evidence="6">Timeless protein</fullName>
    </submittedName>
</protein>
<dbReference type="EMBL" id="AP028914">
    <property type="protein sequence ID" value="BES95876.1"/>
    <property type="molecule type" value="Genomic_DNA"/>
</dbReference>
<evidence type="ECO:0000313" key="7">
    <source>
        <dbReference type="Proteomes" id="UP001307889"/>
    </source>
</evidence>
<sequence>MAVSGYLSAELAATCNALGYFNGTKYNLEPHCKETVRDLIRYLRRDEGGSHEIRRYLGNAKLLQTDLLPMVQSHHSDIQLFDITLRLIVNLTNPALLVYNEVVPTDKFDHNYYLEIVSHLQLYKEAFNDHRAWTPFVERLSALLSKSVEDRSDDDQRTVERILILVRNVLHVPPSPDSEQRPDNDASTHDQVLWGLHQSGMIDLLLFMSSNAQESLFFMHILEIICLMLREQPPELLAKTANQRSAEEKNKDDEELLKIRQTELEAKMKKNKKYCGTRHSNFGGTFIIKNMKSTSDNNDLIYHKPIHDSKYISLDAEKKPVKLPKNRQPLKCESTERRSALSVRIILKQVCVEFLNAAYNPLMRHVRECFHRGKAQENDESYYFTAMRFFMEFNRHYNANIKYVSETVSVQSFQFVQKYLETWHDLMTTDKKKLPLWSYRTHLALRAYKELLHNLAFMDSSTDESVRESSTVIKSNIFYIVEYRELLLFLVNLYKKEKYSKKYLVDLIETLHIFLKLLCSYCKGKKMVIQKTATRRKKSSKNKSKKTRSTSDSRDAEAIWNLTSNEIAKALAGPIDCEVVPFDATLDMEMDQQKLEAVKKIQFHMKNGDHKQAVAMLRASRDVWPENDTFGSSTADVMEELEILKEIFVADLASDDSQRNREYLKDQSLIITMLPMRNCG</sequence>
<evidence type="ECO:0000256" key="3">
    <source>
        <dbReference type="ARBA" id="ARBA00023306"/>
    </source>
</evidence>
<feature type="compositionally biased region" description="Basic residues" evidence="4">
    <location>
        <begin position="533"/>
        <end position="548"/>
    </location>
</feature>
<dbReference type="Proteomes" id="UP001307889">
    <property type="component" value="Chromosome 6"/>
</dbReference>
<dbReference type="PANTHER" id="PTHR22940:SF4">
    <property type="entry name" value="PROTEIN TIMELESS HOMOLOG"/>
    <property type="match status" value="1"/>
</dbReference>
<evidence type="ECO:0000256" key="1">
    <source>
        <dbReference type="ARBA" id="ARBA00004123"/>
    </source>
</evidence>
<dbReference type="Pfam" id="PF04821">
    <property type="entry name" value="TIMELESS"/>
    <property type="match status" value="1"/>
</dbReference>
<organism evidence="6 7">
    <name type="scientific">Nesidiocoris tenuis</name>
    <dbReference type="NCBI Taxonomy" id="355587"/>
    <lineage>
        <taxon>Eukaryota</taxon>
        <taxon>Metazoa</taxon>
        <taxon>Ecdysozoa</taxon>
        <taxon>Arthropoda</taxon>
        <taxon>Hexapoda</taxon>
        <taxon>Insecta</taxon>
        <taxon>Pterygota</taxon>
        <taxon>Neoptera</taxon>
        <taxon>Paraneoptera</taxon>
        <taxon>Hemiptera</taxon>
        <taxon>Heteroptera</taxon>
        <taxon>Panheteroptera</taxon>
        <taxon>Cimicomorpha</taxon>
        <taxon>Miridae</taxon>
        <taxon>Dicyphina</taxon>
        <taxon>Nesidiocoris</taxon>
    </lineage>
</organism>
<evidence type="ECO:0000256" key="2">
    <source>
        <dbReference type="ARBA" id="ARBA00023242"/>
    </source>
</evidence>
<reference evidence="6 7" key="1">
    <citation type="submission" date="2023-09" db="EMBL/GenBank/DDBJ databases">
        <title>Nesidiocoris tenuis whole genome shotgun sequence.</title>
        <authorList>
            <person name="Shibata T."/>
            <person name="Shimoda M."/>
            <person name="Kobayashi T."/>
            <person name="Uehara T."/>
        </authorList>
    </citation>
    <scope>NUCLEOTIDE SEQUENCE [LARGE SCALE GENOMIC DNA]</scope>
    <source>
        <strain evidence="6 7">Japan</strain>
    </source>
</reference>
<accession>A0ABN7AUL2</accession>
<dbReference type="InterPro" id="IPR044998">
    <property type="entry name" value="Timeless"/>
</dbReference>
<gene>
    <name evidence="6" type="ORF">NTJ_08685</name>
</gene>
<evidence type="ECO:0000259" key="5">
    <source>
        <dbReference type="Pfam" id="PF04821"/>
    </source>
</evidence>
<feature type="domain" description="Timeless N-terminal" evidence="5">
    <location>
        <begin position="25"/>
        <end position="287"/>
    </location>
</feature>
<evidence type="ECO:0000313" key="6">
    <source>
        <dbReference type="EMBL" id="BES95876.1"/>
    </source>
</evidence>
<dbReference type="PANTHER" id="PTHR22940">
    <property type="entry name" value="TIMEOUT/TIMELESS-2"/>
    <property type="match status" value="1"/>
</dbReference>
<comment type="subcellular location">
    <subcellularLocation>
        <location evidence="1">Nucleus</location>
    </subcellularLocation>
</comment>
<evidence type="ECO:0000256" key="4">
    <source>
        <dbReference type="SAM" id="MobiDB-lite"/>
    </source>
</evidence>
<name>A0ABN7AUL2_9HEMI</name>
<dbReference type="InterPro" id="IPR006906">
    <property type="entry name" value="Timeless_N"/>
</dbReference>
<keyword evidence="7" id="KW-1185">Reference proteome</keyword>